<accession>A0AAV4LT07</accession>
<reference evidence="3 4" key="1">
    <citation type="submission" date="2021-06" db="EMBL/GenBank/DDBJ databases">
        <title>Genome sequence of Babesia caballi.</title>
        <authorList>
            <person name="Yamagishi J."/>
            <person name="Kidaka T."/>
            <person name="Ochi A."/>
        </authorList>
    </citation>
    <scope>NUCLEOTIDE SEQUENCE [LARGE SCALE GENOMIC DNA]</scope>
    <source>
        <strain evidence="3">USDA-D6B2</strain>
    </source>
</reference>
<proteinExistence type="predicted"/>
<dbReference type="Proteomes" id="UP001497744">
    <property type="component" value="Unassembled WGS sequence"/>
</dbReference>
<comment type="caution">
    <text evidence="3">The sequence shown here is derived from an EMBL/GenBank/DDBJ whole genome shotgun (WGS) entry which is preliminary data.</text>
</comment>
<feature type="compositionally biased region" description="Polar residues" evidence="1">
    <location>
        <begin position="50"/>
        <end position="61"/>
    </location>
</feature>
<evidence type="ECO:0000259" key="2">
    <source>
        <dbReference type="Pfam" id="PF08429"/>
    </source>
</evidence>
<organism evidence="3 4">
    <name type="scientific">Babesia caballi</name>
    <dbReference type="NCBI Taxonomy" id="5871"/>
    <lineage>
        <taxon>Eukaryota</taxon>
        <taxon>Sar</taxon>
        <taxon>Alveolata</taxon>
        <taxon>Apicomplexa</taxon>
        <taxon>Aconoidasida</taxon>
        <taxon>Piroplasmida</taxon>
        <taxon>Babesiidae</taxon>
        <taxon>Babesia</taxon>
    </lineage>
</organism>
<evidence type="ECO:0000256" key="1">
    <source>
        <dbReference type="SAM" id="MobiDB-lite"/>
    </source>
</evidence>
<protein>
    <submittedName>
        <fullName evidence="3">PHD-finger domain-containing protein</fullName>
    </submittedName>
</protein>
<sequence length="764" mass="86497">MESEPLPKLPPIYVNKSKRIRTDVLTRQALVPPIFRRREPAKREGRYSKVHSSCSTNDASQPSAHEAHINALYVKYKTDFNYISPELVLNQKFSRCQGLKSLHNDGERDAVAPKNVTRRRRLKDACADFPDSVPTSPWLNRMIPVLLKVIPGKDEGTNDASSTCLKDEVLQMYKSGQKFEEGALREVATVLSKSIAYIDEWRANALDAISQRITIEEARSLMEEFQELSGGLIKVDLATEIDNDIKTCEAFGAKVRMTMTTLSSSADRTVSLEEVESLVQESRNCRFLVPEVVALQSIFRNLISLRSLMERSVLELDLAECESLVSVCEKGLVRLPRLDELRRRLQESVWLHSAAKVCQRQVKYSLAKSLIDNVPAVLREHRLYGIVKQKCLDVEQWLQRISQYSFYQMVSNELTYNGLLTKKDSNSSSSAASSAVTGEKCDARTFEELCTAYHKLDLTLPIYRSIYPLFQSLRRLQKRLHKIGVTLDSNSRNPNVATDCILFLQHSEPLSEIIDLTEILQPIRLGVESWLSYEKKCRRVLDGVKSFTLSKDFNKLKTDWGFLLNFRKTTKLSNAEFIGLTDLMKAYGQEERVSFDEIRQLEADFGPLRIKNLVLQREISEIYEKGLSLISKIESAVANVKEDKSKSGAVLSHVVLVILEVLKFGVKLDSMPKLTLCLEYLRWSRDFYGLVFSGSALSDGGVRLRALATEGVSDSLRNITLCAGVHEKLPAKLKELGWVPPGVMVPSTEFELLRLLLEQPPRHA</sequence>
<name>A0AAV4LT07_BABCB</name>
<dbReference type="RefSeq" id="XP_067715198.1">
    <property type="nucleotide sequence ID" value="XM_067859097.1"/>
</dbReference>
<dbReference type="Pfam" id="PF08429">
    <property type="entry name" value="PLU-1"/>
    <property type="match status" value="1"/>
</dbReference>
<keyword evidence="4" id="KW-1185">Reference proteome</keyword>
<evidence type="ECO:0000313" key="3">
    <source>
        <dbReference type="EMBL" id="GIX63129.1"/>
    </source>
</evidence>
<gene>
    <name evidence="3" type="ORF">BcabD6B2_25640</name>
</gene>
<dbReference type="EMBL" id="BPLF01000002">
    <property type="protein sequence ID" value="GIX63129.1"/>
    <property type="molecule type" value="Genomic_DNA"/>
</dbReference>
<dbReference type="GeneID" id="94194610"/>
<dbReference type="AlphaFoldDB" id="A0AAV4LT07"/>
<evidence type="ECO:0000313" key="4">
    <source>
        <dbReference type="Proteomes" id="UP001497744"/>
    </source>
</evidence>
<feature type="region of interest" description="Disordered" evidence="1">
    <location>
        <begin position="41"/>
        <end position="61"/>
    </location>
</feature>
<dbReference type="InterPro" id="IPR013637">
    <property type="entry name" value="Lys_sp_deMease-like_dom"/>
</dbReference>
<feature type="domain" description="Lysine-specific demethylase-like" evidence="2">
    <location>
        <begin position="263"/>
        <end position="532"/>
    </location>
</feature>